<dbReference type="OrthoDB" id="9813569at2"/>
<organism evidence="4 5">
    <name type="scientific">Agromyces cerinus subsp. cerinus</name>
    <dbReference type="NCBI Taxonomy" id="232089"/>
    <lineage>
        <taxon>Bacteria</taxon>
        <taxon>Bacillati</taxon>
        <taxon>Actinomycetota</taxon>
        <taxon>Actinomycetes</taxon>
        <taxon>Micrococcales</taxon>
        <taxon>Microbacteriaceae</taxon>
        <taxon>Agromyces</taxon>
    </lineage>
</organism>
<dbReference type="InterPro" id="IPR029056">
    <property type="entry name" value="Ribokinase-like"/>
</dbReference>
<sequence>MTERAADDVVDVLLTGPVFFDLIFTELNGTPRPGTEVHADALASSPGGVANLAVATARLGLTTALASTLGDDVYGRWCWEFLADHEGIDLASSRLVPNWPTPVTVSIASGGDRSMITREVAAPVAAGDLVGDQVAARATFADLGAMSRGARADDAWWRPAARAGTKIFADIGWDSTERWDAADLQPLEDCFAFTPNESEAMAYTRTTSAVEAARALADRVPLVVVTRGGDGAVAVDSASGEAVTVAAVPANGRDATGAGDVFGAALVFGTLRDWPLEQRLSFAALCAALAVEHPGGALAAPGWGDLADWWERTRRDGDRDLVARFAFLSDALPETPGRRRSDSDFPFAHYRATAARRSFPDKRGTS</sequence>
<accession>A0A1N6I443</accession>
<dbReference type="PANTHER" id="PTHR10584:SF166">
    <property type="entry name" value="RIBOKINASE"/>
    <property type="match status" value="1"/>
</dbReference>
<evidence type="ECO:0000313" key="5">
    <source>
        <dbReference type="Proteomes" id="UP000184699"/>
    </source>
</evidence>
<feature type="domain" description="Carbohydrate kinase PfkB" evidence="3">
    <location>
        <begin position="18"/>
        <end position="298"/>
    </location>
</feature>
<dbReference type="Gene3D" id="3.40.1190.20">
    <property type="match status" value="1"/>
</dbReference>
<protein>
    <submittedName>
        <fullName evidence="4">Sugar or nucleoside kinase, ribokinase family</fullName>
    </submittedName>
</protein>
<evidence type="ECO:0000313" key="4">
    <source>
        <dbReference type="EMBL" id="SIO26814.1"/>
    </source>
</evidence>
<keyword evidence="5" id="KW-1185">Reference proteome</keyword>
<dbReference type="GO" id="GO:0016301">
    <property type="term" value="F:kinase activity"/>
    <property type="evidence" value="ECO:0007669"/>
    <property type="project" value="UniProtKB-KW"/>
</dbReference>
<dbReference type="Proteomes" id="UP000184699">
    <property type="component" value="Unassembled WGS sequence"/>
</dbReference>
<dbReference type="PANTHER" id="PTHR10584">
    <property type="entry name" value="SUGAR KINASE"/>
    <property type="match status" value="1"/>
</dbReference>
<proteinExistence type="predicted"/>
<dbReference type="EMBL" id="FSRJ01000005">
    <property type="protein sequence ID" value="SIO26814.1"/>
    <property type="molecule type" value="Genomic_DNA"/>
</dbReference>
<evidence type="ECO:0000256" key="1">
    <source>
        <dbReference type="ARBA" id="ARBA00022679"/>
    </source>
</evidence>
<dbReference type="AlphaFoldDB" id="A0A1N6I443"/>
<evidence type="ECO:0000259" key="3">
    <source>
        <dbReference type="Pfam" id="PF00294"/>
    </source>
</evidence>
<dbReference type="Pfam" id="PF00294">
    <property type="entry name" value="PfkB"/>
    <property type="match status" value="1"/>
</dbReference>
<keyword evidence="2 4" id="KW-0418">Kinase</keyword>
<keyword evidence="1" id="KW-0808">Transferase</keyword>
<gene>
    <name evidence="4" type="ORF">SAMN05443544_3658</name>
</gene>
<reference evidence="5" key="1">
    <citation type="submission" date="2016-11" db="EMBL/GenBank/DDBJ databases">
        <authorList>
            <person name="Varghese N."/>
            <person name="Submissions S."/>
        </authorList>
    </citation>
    <scope>NUCLEOTIDE SEQUENCE [LARGE SCALE GENOMIC DNA]</scope>
    <source>
        <strain evidence="5">DSM 8595</strain>
    </source>
</reference>
<dbReference type="SUPFAM" id="SSF53613">
    <property type="entry name" value="Ribokinase-like"/>
    <property type="match status" value="1"/>
</dbReference>
<dbReference type="InterPro" id="IPR011611">
    <property type="entry name" value="PfkB_dom"/>
</dbReference>
<evidence type="ECO:0000256" key="2">
    <source>
        <dbReference type="ARBA" id="ARBA00022777"/>
    </source>
</evidence>
<dbReference type="RefSeq" id="WP_074261782.1">
    <property type="nucleotide sequence ID" value="NZ_FSRJ01000005.1"/>
</dbReference>
<dbReference type="STRING" id="232089.SAMN05443544_3658"/>
<name>A0A1N6I443_9MICO</name>